<reference evidence="4 5" key="1">
    <citation type="submission" date="2018-03" db="EMBL/GenBank/DDBJ databases">
        <title>The ancient ancestry and fast evolution of plastids.</title>
        <authorList>
            <person name="Moore K.R."/>
            <person name="Magnabosco C."/>
            <person name="Momper L."/>
            <person name="Gold D.A."/>
            <person name="Bosak T."/>
            <person name="Fournier G.P."/>
        </authorList>
    </citation>
    <scope>NUCLEOTIDE SEQUENCE [LARGE SCALE GENOMIC DNA]</scope>
    <source>
        <strain evidence="4 5">CCALA 016</strain>
    </source>
</reference>
<dbReference type="NCBIfam" id="TIGR00254">
    <property type="entry name" value="GGDEF"/>
    <property type="match status" value="1"/>
</dbReference>
<feature type="domain" description="EAL" evidence="2">
    <location>
        <begin position="587"/>
        <end position="848"/>
    </location>
</feature>
<dbReference type="SMART" id="SM00267">
    <property type="entry name" value="GGDEF"/>
    <property type="match status" value="1"/>
</dbReference>
<dbReference type="SUPFAM" id="SSF55073">
    <property type="entry name" value="Nucleotide cyclase"/>
    <property type="match status" value="1"/>
</dbReference>
<comment type="caution">
    <text evidence="4">The sequence shown here is derived from an EMBL/GenBank/DDBJ whole genome shotgun (WGS) entry which is preliminary data.</text>
</comment>
<dbReference type="Pfam" id="PF05226">
    <property type="entry name" value="CHASE2"/>
    <property type="match status" value="1"/>
</dbReference>
<dbReference type="CDD" id="cd01949">
    <property type="entry name" value="GGDEF"/>
    <property type="match status" value="1"/>
</dbReference>
<dbReference type="Proteomes" id="UP000239001">
    <property type="component" value="Unassembled WGS sequence"/>
</dbReference>
<accession>A0A2T1M168</accession>
<feature type="domain" description="GGDEF" evidence="3">
    <location>
        <begin position="444"/>
        <end position="578"/>
    </location>
</feature>
<name>A0A2T1M168_9CHRO</name>
<dbReference type="InterPro" id="IPR043128">
    <property type="entry name" value="Rev_trsase/Diguanyl_cyclase"/>
</dbReference>
<dbReference type="PROSITE" id="PS50887">
    <property type="entry name" value="GGDEF"/>
    <property type="match status" value="1"/>
</dbReference>
<gene>
    <name evidence="4" type="ORF">C7H19_05490</name>
</gene>
<dbReference type="PANTHER" id="PTHR33121:SF70">
    <property type="entry name" value="SIGNALING PROTEIN YKOW"/>
    <property type="match status" value="1"/>
</dbReference>
<dbReference type="InterPro" id="IPR000160">
    <property type="entry name" value="GGDEF_dom"/>
</dbReference>
<dbReference type="Pfam" id="PF00990">
    <property type="entry name" value="GGDEF"/>
    <property type="match status" value="1"/>
</dbReference>
<feature type="transmembrane region" description="Helical" evidence="1">
    <location>
        <begin position="20"/>
        <end position="39"/>
    </location>
</feature>
<dbReference type="PROSITE" id="PS50883">
    <property type="entry name" value="EAL"/>
    <property type="match status" value="1"/>
</dbReference>
<evidence type="ECO:0000313" key="4">
    <source>
        <dbReference type="EMBL" id="PSF38438.1"/>
    </source>
</evidence>
<dbReference type="InterPro" id="IPR050706">
    <property type="entry name" value="Cyclic-di-GMP_PDE-like"/>
</dbReference>
<feature type="transmembrane region" description="Helical" evidence="1">
    <location>
        <begin position="386"/>
        <end position="406"/>
    </location>
</feature>
<organism evidence="4 5">
    <name type="scientific">Aphanothece hegewaldii CCALA 016</name>
    <dbReference type="NCBI Taxonomy" id="2107694"/>
    <lineage>
        <taxon>Bacteria</taxon>
        <taxon>Bacillati</taxon>
        <taxon>Cyanobacteriota</taxon>
        <taxon>Cyanophyceae</taxon>
        <taxon>Oscillatoriophycideae</taxon>
        <taxon>Chroococcales</taxon>
        <taxon>Aphanothecaceae</taxon>
        <taxon>Aphanothece</taxon>
    </lineage>
</organism>
<dbReference type="CDD" id="cd01948">
    <property type="entry name" value="EAL"/>
    <property type="match status" value="1"/>
</dbReference>
<protein>
    <submittedName>
        <fullName evidence="4">Diguanylate cyclase</fullName>
    </submittedName>
</protein>
<dbReference type="Pfam" id="PF00563">
    <property type="entry name" value="EAL"/>
    <property type="match status" value="1"/>
</dbReference>
<dbReference type="SMART" id="SM00052">
    <property type="entry name" value="EAL"/>
    <property type="match status" value="1"/>
</dbReference>
<proteinExistence type="predicted"/>
<dbReference type="SMART" id="SM01080">
    <property type="entry name" value="CHASE2"/>
    <property type="match status" value="1"/>
</dbReference>
<evidence type="ECO:0000259" key="2">
    <source>
        <dbReference type="PROSITE" id="PS50883"/>
    </source>
</evidence>
<dbReference type="InterPro" id="IPR007890">
    <property type="entry name" value="CHASE2"/>
</dbReference>
<dbReference type="SUPFAM" id="SSF141868">
    <property type="entry name" value="EAL domain-like"/>
    <property type="match status" value="1"/>
</dbReference>
<keyword evidence="1" id="KW-0812">Transmembrane</keyword>
<evidence type="ECO:0000256" key="1">
    <source>
        <dbReference type="SAM" id="Phobius"/>
    </source>
</evidence>
<evidence type="ECO:0000313" key="5">
    <source>
        <dbReference type="Proteomes" id="UP000239001"/>
    </source>
</evidence>
<evidence type="ECO:0000259" key="3">
    <source>
        <dbReference type="PROSITE" id="PS50887"/>
    </source>
</evidence>
<dbReference type="AlphaFoldDB" id="A0A2T1M168"/>
<dbReference type="Gene3D" id="3.30.70.270">
    <property type="match status" value="1"/>
</dbReference>
<dbReference type="GO" id="GO:0071111">
    <property type="term" value="F:cyclic-guanylate-specific phosphodiesterase activity"/>
    <property type="evidence" value="ECO:0007669"/>
    <property type="project" value="InterPro"/>
</dbReference>
<sequence length="850" mass="97222">MLGDKVPYYKAKNLTASLRVRVQRVLIASLLITLAIMGVRQTKGLQVFELAAYDHLVRRSIPHQPDERLLIVGISESDIQKQKRWPLSDQIIARLLQKLQQHQPKVIGLDVYRDIPQGVGHEELVKQLQAKNVITIAKGEERESDAVSSPPEVPSMQVGFSDLIVDIDNVVRRNLLYVESPFLSTNLTNPAKFYSFALRVSLKYLNNLDFQVTPDALKIGSTQFNRLTPNAGGYQLDLKDTVGWQILLRYHSPNRVARQVSLTEVLEGKIDPSWLKNRVILIGYTAPSVKDVFATPYSATENTNYLMSGVMIHAQMVSQILSMVLDNQPPIRVLQDWVEWFWILGWSILGGMLIWQYNRPLYALMAVAIATISLWGISLILFNQSIWLPVIGPTLGLLGTGAVILVRKTYHSLYYDSLTNLPNRRSFLKQIRHLKNNHIYSQHPLAAILFLDLDRFKLINEGLCQQAGDYLLIETAHRLEKLLKTHGQIARVGGDEFAIWLRTVQNIDEVTHLANQLQEQLKQPLKWAGHEIFTSVSIGIALERIDHLFQSEELLRHAHIAMYRAKEKGKDRYEMFSPVMKSQAESRWQLETGLRKAIQQQEFKLYYQPIISLRTHKIVGFEALIRWPSSDKGFISPGQFIPIAEETGLIVPLGEWILKEACCQMKQWHQQFPRNPPLLMSVNLSSRQFNQPDLLIQQIQNILKEMVDEKQRNSLKLEITESVMFNNVEGAIQLLHRLRALGLRLSIDDFGTGYSNLSYLHRFPIDTLKVDQSFVRRMHEENDNKYAQIVRTVVMLGHNLGLEVVAEGIETEEQMRSLLALNCEFGQGYFFAKPLPPCEATALLESDPQW</sequence>
<dbReference type="InterPro" id="IPR001633">
    <property type="entry name" value="EAL_dom"/>
</dbReference>
<dbReference type="InterPro" id="IPR029787">
    <property type="entry name" value="Nucleotide_cyclase"/>
</dbReference>
<dbReference type="PANTHER" id="PTHR33121">
    <property type="entry name" value="CYCLIC DI-GMP PHOSPHODIESTERASE PDEF"/>
    <property type="match status" value="1"/>
</dbReference>
<keyword evidence="1" id="KW-1133">Transmembrane helix</keyword>
<keyword evidence="1" id="KW-0472">Membrane</keyword>
<dbReference type="InterPro" id="IPR035919">
    <property type="entry name" value="EAL_sf"/>
</dbReference>
<reference evidence="4 5" key="2">
    <citation type="submission" date="2018-03" db="EMBL/GenBank/DDBJ databases">
        <authorList>
            <person name="Keele B.F."/>
        </authorList>
    </citation>
    <scope>NUCLEOTIDE SEQUENCE [LARGE SCALE GENOMIC DNA]</scope>
    <source>
        <strain evidence="4 5">CCALA 016</strain>
    </source>
</reference>
<dbReference type="RefSeq" id="WP_106455881.1">
    <property type="nucleotide sequence ID" value="NZ_PXOH01000004.1"/>
</dbReference>
<feature type="transmembrane region" description="Helical" evidence="1">
    <location>
        <begin position="337"/>
        <end position="355"/>
    </location>
</feature>
<dbReference type="FunFam" id="3.20.20.450:FF:000001">
    <property type="entry name" value="Cyclic di-GMP phosphodiesterase yahA"/>
    <property type="match status" value="1"/>
</dbReference>
<keyword evidence="5" id="KW-1185">Reference proteome</keyword>
<feature type="transmembrane region" description="Helical" evidence="1">
    <location>
        <begin position="362"/>
        <end position="380"/>
    </location>
</feature>
<dbReference type="EMBL" id="PXOH01000004">
    <property type="protein sequence ID" value="PSF38438.1"/>
    <property type="molecule type" value="Genomic_DNA"/>
</dbReference>
<dbReference type="Gene3D" id="3.20.20.450">
    <property type="entry name" value="EAL domain"/>
    <property type="match status" value="1"/>
</dbReference>